<accession>A0A0A9DB72</accession>
<evidence type="ECO:0000256" key="1">
    <source>
        <dbReference type="SAM" id="MobiDB-lite"/>
    </source>
</evidence>
<reference evidence="2" key="1">
    <citation type="submission" date="2014-09" db="EMBL/GenBank/DDBJ databases">
        <authorList>
            <person name="Magalhaes I.L.F."/>
            <person name="Oliveira U."/>
            <person name="Santos F.R."/>
            <person name="Vidigal T.H.D.A."/>
            <person name="Brescovit A.D."/>
            <person name="Santos A.J."/>
        </authorList>
    </citation>
    <scope>NUCLEOTIDE SEQUENCE</scope>
    <source>
        <tissue evidence="2">Shoot tissue taken approximately 20 cm above the soil surface</tissue>
    </source>
</reference>
<dbReference type="EMBL" id="GBRH01213957">
    <property type="protein sequence ID" value="JAD83938.1"/>
    <property type="molecule type" value="Transcribed_RNA"/>
</dbReference>
<sequence>MSNTECWKLIYRFSQVSQAPVKLKLNFIGNEEMIKAASIRCSNHQSSPVRETLEEEAVCDLRRCSDKNPTNEMDNKRGLRGFGSQHPSSINFGPISGGTPALPGLLRRLRDHPLDLGVELYRPVGRRRRAGLLSVLGRAARDGAPPPPPLPPTPT</sequence>
<protein>
    <submittedName>
        <fullName evidence="2">Uncharacterized protein</fullName>
    </submittedName>
</protein>
<feature type="region of interest" description="Disordered" evidence="1">
    <location>
        <begin position="136"/>
        <end position="155"/>
    </location>
</feature>
<feature type="compositionally biased region" description="Pro residues" evidence="1">
    <location>
        <begin position="144"/>
        <end position="155"/>
    </location>
</feature>
<name>A0A0A9DB72_ARUDO</name>
<proteinExistence type="predicted"/>
<reference evidence="2" key="2">
    <citation type="journal article" date="2015" name="Data Brief">
        <title>Shoot transcriptome of the giant reed, Arundo donax.</title>
        <authorList>
            <person name="Barrero R.A."/>
            <person name="Guerrero F.D."/>
            <person name="Moolhuijzen P."/>
            <person name="Goolsby J.A."/>
            <person name="Tidwell J."/>
            <person name="Bellgard S.E."/>
            <person name="Bellgard M.I."/>
        </authorList>
    </citation>
    <scope>NUCLEOTIDE SEQUENCE</scope>
    <source>
        <tissue evidence="2">Shoot tissue taken approximately 20 cm above the soil surface</tissue>
    </source>
</reference>
<organism evidence="2">
    <name type="scientific">Arundo donax</name>
    <name type="common">Giant reed</name>
    <name type="synonym">Donax arundinaceus</name>
    <dbReference type="NCBI Taxonomy" id="35708"/>
    <lineage>
        <taxon>Eukaryota</taxon>
        <taxon>Viridiplantae</taxon>
        <taxon>Streptophyta</taxon>
        <taxon>Embryophyta</taxon>
        <taxon>Tracheophyta</taxon>
        <taxon>Spermatophyta</taxon>
        <taxon>Magnoliopsida</taxon>
        <taxon>Liliopsida</taxon>
        <taxon>Poales</taxon>
        <taxon>Poaceae</taxon>
        <taxon>PACMAD clade</taxon>
        <taxon>Arundinoideae</taxon>
        <taxon>Arundineae</taxon>
        <taxon>Arundo</taxon>
    </lineage>
</organism>
<dbReference type="AlphaFoldDB" id="A0A0A9DB72"/>
<evidence type="ECO:0000313" key="2">
    <source>
        <dbReference type="EMBL" id="JAD83938.1"/>
    </source>
</evidence>